<keyword evidence="1" id="KW-0812">Transmembrane</keyword>
<dbReference type="EMBL" id="KV442092">
    <property type="protein sequence ID" value="OAQ24567.1"/>
    <property type="molecule type" value="Genomic_DNA"/>
</dbReference>
<gene>
    <name evidence="2" type="ORF">K457DRAFT_832050</name>
</gene>
<sequence length="125" mass="14379">MWMSLAQKTPPTPLISFFLFSVQAQGDRSTLSSDISFFNHINIRVFMTFFLFFFSPPMTIQQQPSDPIVIPLPSLAWLFFLPITIVILLLLLSSSYFSHFLSSHSRPQLAIRTHPISTPFSYQHI</sequence>
<dbReference type="AlphaFoldDB" id="A0A197JHA5"/>
<reference evidence="2 3" key="1">
    <citation type="submission" date="2016-05" db="EMBL/GenBank/DDBJ databases">
        <title>Genome sequencing reveals origins of a unique bacterial endosymbiosis in the earliest lineages of terrestrial Fungi.</title>
        <authorList>
            <consortium name="DOE Joint Genome Institute"/>
            <person name="Uehling J."/>
            <person name="Gryganskyi A."/>
            <person name="Hameed K."/>
            <person name="Tschaplinski T."/>
            <person name="Misztal P."/>
            <person name="Wu S."/>
            <person name="Desiro A."/>
            <person name="Vande Pol N."/>
            <person name="Du Z.-Y."/>
            <person name="Zienkiewicz A."/>
            <person name="Zienkiewicz K."/>
            <person name="Morin E."/>
            <person name="Tisserant E."/>
            <person name="Splivallo R."/>
            <person name="Hainaut M."/>
            <person name="Henrissat B."/>
            <person name="Ohm R."/>
            <person name="Kuo A."/>
            <person name="Yan J."/>
            <person name="Lipzen A."/>
            <person name="Nolan M."/>
            <person name="Labutti K."/>
            <person name="Barry K."/>
            <person name="Goldstein A."/>
            <person name="Labbe J."/>
            <person name="Schadt C."/>
            <person name="Tuskan G."/>
            <person name="Grigoriev I."/>
            <person name="Martin F."/>
            <person name="Vilgalys R."/>
            <person name="Bonito G."/>
        </authorList>
    </citation>
    <scope>NUCLEOTIDE SEQUENCE [LARGE SCALE GENOMIC DNA]</scope>
    <source>
        <strain evidence="2 3">AG-77</strain>
    </source>
</reference>
<evidence type="ECO:0000256" key="1">
    <source>
        <dbReference type="SAM" id="Phobius"/>
    </source>
</evidence>
<name>A0A197JHA5_9FUNG</name>
<dbReference type="Proteomes" id="UP000078512">
    <property type="component" value="Unassembled WGS sequence"/>
</dbReference>
<evidence type="ECO:0000313" key="2">
    <source>
        <dbReference type="EMBL" id="OAQ24567.1"/>
    </source>
</evidence>
<accession>A0A197JHA5</accession>
<feature type="transmembrane region" description="Helical" evidence="1">
    <location>
        <begin position="75"/>
        <end position="97"/>
    </location>
</feature>
<protein>
    <submittedName>
        <fullName evidence="2">Uncharacterized protein</fullName>
    </submittedName>
</protein>
<keyword evidence="3" id="KW-1185">Reference proteome</keyword>
<keyword evidence="1" id="KW-1133">Transmembrane helix</keyword>
<organism evidence="2 3">
    <name type="scientific">Linnemannia elongata AG-77</name>
    <dbReference type="NCBI Taxonomy" id="1314771"/>
    <lineage>
        <taxon>Eukaryota</taxon>
        <taxon>Fungi</taxon>
        <taxon>Fungi incertae sedis</taxon>
        <taxon>Mucoromycota</taxon>
        <taxon>Mortierellomycotina</taxon>
        <taxon>Mortierellomycetes</taxon>
        <taxon>Mortierellales</taxon>
        <taxon>Mortierellaceae</taxon>
        <taxon>Linnemannia</taxon>
    </lineage>
</organism>
<evidence type="ECO:0000313" key="3">
    <source>
        <dbReference type="Proteomes" id="UP000078512"/>
    </source>
</evidence>
<feature type="transmembrane region" description="Helical" evidence="1">
    <location>
        <begin position="36"/>
        <end position="54"/>
    </location>
</feature>
<proteinExistence type="predicted"/>
<keyword evidence="1" id="KW-0472">Membrane</keyword>